<dbReference type="SUPFAM" id="SSF56935">
    <property type="entry name" value="Porins"/>
    <property type="match status" value="1"/>
</dbReference>
<name>A0A382J8H5_9ZZZZ</name>
<accession>A0A382J8H5</accession>
<feature type="non-terminal residue" evidence="1">
    <location>
        <position position="1"/>
    </location>
</feature>
<evidence type="ECO:0000313" key="1">
    <source>
        <dbReference type="EMBL" id="SVC07929.1"/>
    </source>
</evidence>
<proteinExistence type="predicted"/>
<dbReference type="AlphaFoldDB" id="A0A382J8H5"/>
<evidence type="ECO:0008006" key="2">
    <source>
        <dbReference type="Google" id="ProtNLM"/>
    </source>
</evidence>
<reference evidence="1" key="1">
    <citation type="submission" date="2018-05" db="EMBL/GenBank/DDBJ databases">
        <authorList>
            <person name="Lanie J.A."/>
            <person name="Ng W.-L."/>
            <person name="Kazmierczak K.M."/>
            <person name="Andrzejewski T.M."/>
            <person name="Davidsen T.M."/>
            <person name="Wayne K.J."/>
            <person name="Tettelin H."/>
            <person name="Glass J.I."/>
            <person name="Rusch D."/>
            <person name="Podicherti R."/>
            <person name="Tsui H.-C.T."/>
            <person name="Winkler M.E."/>
        </authorList>
    </citation>
    <scope>NUCLEOTIDE SEQUENCE</scope>
</reference>
<protein>
    <recommendedName>
        <fullName evidence="2">PorV/PorQ family protein</fullName>
    </recommendedName>
</protein>
<organism evidence="1">
    <name type="scientific">marine metagenome</name>
    <dbReference type="NCBI Taxonomy" id="408172"/>
    <lineage>
        <taxon>unclassified sequences</taxon>
        <taxon>metagenomes</taxon>
        <taxon>ecological metagenomes</taxon>
    </lineage>
</organism>
<dbReference type="Gene3D" id="2.40.160.60">
    <property type="entry name" value="Outer membrane protein transport protein (OMPP1/FadL/TodX)"/>
    <property type="match status" value="1"/>
</dbReference>
<dbReference type="NCBIfam" id="NF033709">
    <property type="entry name" value="PorV_fam"/>
    <property type="match status" value="1"/>
</dbReference>
<sequence length="348" mass="38109">YRQICYSAMIYRFIIVSSLLFTVLHGQYRDLPDVVTKVATAAGNWLKLETDARAMAMGGAFVAAGRGVSGIPYNASAIAYLSGSELVYGKSSYIAGITHNVVSYGRQLSGSDFFGLHLFYLDSGPMAVTNEFYPDGTGEDFRALSMALRFTYARRLTDRLKVGGSLNYIRDEIYTTLMQTTAFDLGSNFDTGIYGFVLGMSISNFGPEVQYHGTGLQQTVPDTIDVDGRLLRVTEDFPLPLLFRLGVSNDILGKTSMFKKSDIHRLTVAVDALYPSDYTVYTCIGLEYGFKDLVFVRGGTHLGHDTAGFSVGLGTLVAVGRNRLTVDYAYVDYGVLKATHQISIGLKL</sequence>
<dbReference type="EMBL" id="UINC01072350">
    <property type="protein sequence ID" value="SVC07929.1"/>
    <property type="molecule type" value="Genomic_DNA"/>
</dbReference>
<gene>
    <name evidence="1" type="ORF">METZ01_LOCUS260783</name>
</gene>